<dbReference type="PANTHER" id="PTHR30537:SF3">
    <property type="entry name" value="TRANSCRIPTIONAL REGULATORY PROTEIN"/>
    <property type="match status" value="1"/>
</dbReference>
<dbReference type="AlphaFoldDB" id="A0A939J4T7"/>
<dbReference type="PROSITE" id="PS50931">
    <property type="entry name" value="HTH_LYSR"/>
    <property type="match status" value="1"/>
</dbReference>
<dbReference type="InterPro" id="IPR058163">
    <property type="entry name" value="LysR-type_TF_proteobact-type"/>
</dbReference>
<dbReference type="InterPro" id="IPR036388">
    <property type="entry name" value="WH-like_DNA-bd_sf"/>
</dbReference>
<dbReference type="GO" id="GO:0006351">
    <property type="term" value="P:DNA-templated transcription"/>
    <property type="evidence" value="ECO:0007669"/>
    <property type="project" value="TreeGrafter"/>
</dbReference>
<evidence type="ECO:0000256" key="1">
    <source>
        <dbReference type="ARBA" id="ARBA00009437"/>
    </source>
</evidence>
<evidence type="ECO:0000256" key="2">
    <source>
        <dbReference type="ARBA" id="ARBA00023015"/>
    </source>
</evidence>
<feature type="domain" description="HTH lysR-type" evidence="5">
    <location>
        <begin position="1"/>
        <end position="58"/>
    </location>
</feature>
<dbReference type="GO" id="GO:0043565">
    <property type="term" value="F:sequence-specific DNA binding"/>
    <property type="evidence" value="ECO:0007669"/>
    <property type="project" value="TreeGrafter"/>
</dbReference>
<sequence length="293" mass="32212">MNWDDIRIFLSVARAGQILGAARRLSLNHATVARRLTALEEALGARLFDRSTNGCYLSDDGAAFLPHAERMETEMLAAEAQFGTHTMEVTGTVRIGAPDGFGVAYLAPRLSELTRQHPGLTLQLVPMPRSFSLSRREADIVITIERPDHGRLVAAKLTDYTLGLYASDAYLDQRGVPASISELQTHDLVGLVEDLAYSPALNYPADFIKSWPARFEVASALGQVEAVAAGAGIGILHGFLVKDRPGLRHILPEVIVSRAYWTVQHESTRSLRPISLVLQFLRDTLVRDRALFT</sequence>
<evidence type="ECO:0000313" key="6">
    <source>
        <dbReference type="EMBL" id="MBO0345095.1"/>
    </source>
</evidence>
<dbReference type="GO" id="GO:0003700">
    <property type="term" value="F:DNA-binding transcription factor activity"/>
    <property type="evidence" value="ECO:0007669"/>
    <property type="project" value="InterPro"/>
</dbReference>
<protein>
    <submittedName>
        <fullName evidence="6">LysR family transcriptional regulator</fullName>
    </submittedName>
</protein>
<name>A0A939J4T7_9HYPH</name>
<gene>
    <name evidence="6" type="ORF">J0X15_07685</name>
</gene>
<evidence type="ECO:0000256" key="3">
    <source>
        <dbReference type="ARBA" id="ARBA00023125"/>
    </source>
</evidence>
<dbReference type="InterPro" id="IPR005119">
    <property type="entry name" value="LysR_subst-bd"/>
</dbReference>
<dbReference type="Gene3D" id="1.10.10.10">
    <property type="entry name" value="Winged helix-like DNA-binding domain superfamily/Winged helix DNA-binding domain"/>
    <property type="match status" value="1"/>
</dbReference>
<evidence type="ECO:0000313" key="7">
    <source>
        <dbReference type="Proteomes" id="UP000664779"/>
    </source>
</evidence>
<evidence type="ECO:0000256" key="4">
    <source>
        <dbReference type="ARBA" id="ARBA00023163"/>
    </source>
</evidence>
<dbReference type="Pfam" id="PF00126">
    <property type="entry name" value="HTH_1"/>
    <property type="match status" value="1"/>
</dbReference>
<reference evidence="6" key="1">
    <citation type="submission" date="2021-03" db="EMBL/GenBank/DDBJ databases">
        <title>Roseibium sp. CAU 1637 isolated from Incheon.</title>
        <authorList>
            <person name="Kim W."/>
        </authorList>
    </citation>
    <scope>NUCLEOTIDE SEQUENCE</scope>
    <source>
        <strain evidence="6">CAU 1637</strain>
    </source>
</reference>
<evidence type="ECO:0000259" key="5">
    <source>
        <dbReference type="PROSITE" id="PS50931"/>
    </source>
</evidence>
<dbReference type="SUPFAM" id="SSF46785">
    <property type="entry name" value="Winged helix' DNA-binding domain"/>
    <property type="match status" value="1"/>
</dbReference>
<dbReference type="Gene3D" id="3.40.190.290">
    <property type="match status" value="1"/>
</dbReference>
<dbReference type="EMBL" id="JAFLNF010000003">
    <property type="protein sequence ID" value="MBO0345095.1"/>
    <property type="molecule type" value="Genomic_DNA"/>
</dbReference>
<organism evidence="6 7">
    <name type="scientific">Roseibium limicola</name>
    <dbReference type="NCBI Taxonomy" id="2816037"/>
    <lineage>
        <taxon>Bacteria</taxon>
        <taxon>Pseudomonadati</taxon>
        <taxon>Pseudomonadota</taxon>
        <taxon>Alphaproteobacteria</taxon>
        <taxon>Hyphomicrobiales</taxon>
        <taxon>Stappiaceae</taxon>
        <taxon>Roseibium</taxon>
    </lineage>
</organism>
<dbReference type="SUPFAM" id="SSF53850">
    <property type="entry name" value="Periplasmic binding protein-like II"/>
    <property type="match status" value="1"/>
</dbReference>
<dbReference type="Proteomes" id="UP000664779">
    <property type="component" value="Unassembled WGS sequence"/>
</dbReference>
<proteinExistence type="inferred from homology"/>
<dbReference type="InterPro" id="IPR036390">
    <property type="entry name" value="WH_DNA-bd_sf"/>
</dbReference>
<comment type="caution">
    <text evidence="6">The sequence shown here is derived from an EMBL/GenBank/DDBJ whole genome shotgun (WGS) entry which is preliminary data.</text>
</comment>
<comment type="similarity">
    <text evidence="1">Belongs to the LysR transcriptional regulatory family.</text>
</comment>
<keyword evidence="7" id="KW-1185">Reference proteome</keyword>
<keyword evidence="4" id="KW-0804">Transcription</keyword>
<dbReference type="Pfam" id="PF03466">
    <property type="entry name" value="LysR_substrate"/>
    <property type="match status" value="1"/>
</dbReference>
<keyword evidence="2" id="KW-0805">Transcription regulation</keyword>
<accession>A0A939J4T7</accession>
<dbReference type="InterPro" id="IPR000847">
    <property type="entry name" value="LysR_HTH_N"/>
</dbReference>
<dbReference type="PANTHER" id="PTHR30537">
    <property type="entry name" value="HTH-TYPE TRANSCRIPTIONAL REGULATOR"/>
    <property type="match status" value="1"/>
</dbReference>
<keyword evidence="3" id="KW-0238">DNA-binding</keyword>
<dbReference type="RefSeq" id="WP_206939465.1">
    <property type="nucleotide sequence ID" value="NZ_JAFLNF010000003.1"/>
</dbReference>